<keyword evidence="4" id="KW-1185">Reference proteome</keyword>
<keyword evidence="2" id="KW-0472">Membrane</keyword>
<dbReference type="NCBIfam" id="TIGR01845">
    <property type="entry name" value="outer_NodT"/>
    <property type="match status" value="1"/>
</dbReference>
<dbReference type="InterPro" id="IPR010131">
    <property type="entry name" value="MdtP/NodT-like"/>
</dbReference>
<dbReference type="InterPro" id="IPR003423">
    <property type="entry name" value="OMP_efflux"/>
</dbReference>
<dbReference type="OrthoDB" id="9783100at2"/>
<dbReference type="PROSITE" id="PS51257">
    <property type="entry name" value="PROKAR_LIPOPROTEIN"/>
    <property type="match status" value="1"/>
</dbReference>
<dbReference type="GO" id="GO:0015562">
    <property type="term" value="F:efflux transmembrane transporter activity"/>
    <property type="evidence" value="ECO:0007669"/>
    <property type="project" value="InterPro"/>
</dbReference>
<dbReference type="GO" id="GO:0005886">
    <property type="term" value="C:plasma membrane"/>
    <property type="evidence" value="ECO:0007669"/>
    <property type="project" value="UniProtKB-SubCell"/>
</dbReference>
<dbReference type="AlphaFoldDB" id="A0A1T4PPY6"/>
<dbReference type="PANTHER" id="PTHR30203">
    <property type="entry name" value="OUTER MEMBRANE CATION EFFLUX PROTEIN"/>
    <property type="match status" value="1"/>
</dbReference>
<dbReference type="SUPFAM" id="SSF56954">
    <property type="entry name" value="Outer membrane efflux proteins (OEP)"/>
    <property type="match status" value="1"/>
</dbReference>
<dbReference type="EMBL" id="FUWJ01000002">
    <property type="protein sequence ID" value="SJZ93479.1"/>
    <property type="molecule type" value="Genomic_DNA"/>
</dbReference>
<dbReference type="STRING" id="225324.SAMN02745126_02951"/>
<dbReference type="RefSeq" id="WP_085934585.1">
    <property type="nucleotide sequence ID" value="NZ_FUWJ01000002.1"/>
</dbReference>
<organism evidence="3 4">
    <name type="scientific">Enhydrobacter aerosaccus</name>
    <dbReference type="NCBI Taxonomy" id="225324"/>
    <lineage>
        <taxon>Bacteria</taxon>
        <taxon>Pseudomonadati</taxon>
        <taxon>Pseudomonadota</taxon>
        <taxon>Alphaproteobacteria</taxon>
        <taxon>Hyphomicrobiales</taxon>
        <taxon>Enhydrobacter</taxon>
    </lineage>
</organism>
<gene>
    <name evidence="3" type="ORF">SAMN02745126_02951</name>
</gene>
<dbReference type="Proteomes" id="UP000190092">
    <property type="component" value="Unassembled WGS sequence"/>
</dbReference>
<sequence>MRLGSLLLAGVVCTALTGCMVGPDFQNPAPPKASSFLPDTPTDLVAGGIPGGDAQKLVQGLDIPGQWWEVFQSRPLNGLIESALRANPDVHAAVAGLKQAQENARAQRATLFPTLQAGLGASQNQTPTSLSPATSTGSTVYGLFTLGLSISYALDIWGGNRRQIESLEALAEAQCFQLEGAYLSLASNVVAAAIQEASLRAQIDATQRIIAAQRETLGILQRQSGLGAIPGGDVATQQAALAQSEATLPPLQKALALQRDLLVTLTGRLPNEDVAAKFRLEDLTLPRDLPLSLPSRLVEQRPDVRAAESNLHSASALVGVATANQLPQITLSTSVNTQSLSTDTLFGPGLMGLSVGASALQTVLDGGALAAKKRAAIAGLEQADAQYRSTVLLAFRNVADTLRSLQYDAITLKASVDAENAAATSLDIAQRRLALGDTTYLTVLIAQLTYQQALLNRVQAQASRLTDTAALFQALGGGWWNRDAGPEEQARRLHCQPPARPAASAKPTVAQAL</sequence>
<comment type="subcellular location">
    <subcellularLocation>
        <location evidence="2">Cell membrane</location>
        <topology evidence="2">Lipid-anchor</topology>
    </subcellularLocation>
</comment>
<name>A0A1T4PPY6_9HYPH</name>
<evidence type="ECO:0000313" key="4">
    <source>
        <dbReference type="Proteomes" id="UP000190092"/>
    </source>
</evidence>
<dbReference type="Gene3D" id="1.20.1600.10">
    <property type="entry name" value="Outer membrane efflux proteins (OEP)"/>
    <property type="match status" value="1"/>
</dbReference>
<dbReference type="PANTHER" id="PTHR30203:SF33">
    <property type="entry name" value="BLR4455 PROTEIN"/>
    <property type="match status" value="1"/>
</dbReference>
<evidence type="ECO:0000256" key="1">
    <source>
        <dbReference type="ARBA" id="ARBA00007613"/>
    </source>
</evidence>
<keyword evidence="2" id="KW-1134">Transmembrane beta strand</keyword>
<reference evidence="4" key="1">
    <citation type="submission" date="2017-02" db="EMBL/GenBank/DDBJ databases">
        <authorList>
            <person name="Varghese N."/>
            <person name="Submissions S."/>
        </authorList>
    </citation>
    <scope>NUCLEOTIDE SEQUENCE [LARGE SCALE GENOMIC DNA]</scope>
    <source>
        <strain evidence="4">ATCC 27094</strain>
    </source>
</reference>
<protein>
    <submittedName>
        <fullName evidence="3">Efflux transporter, outer membrane factor (OMF) lipoprotein, NodT family</fullName>
    </submittedName>
</protein>
<comment type="similarity">
    <text evidence="1 2">Belongs to the outer membrane factor (OMF) (TC 1.B.17) family.</text>
</comment>
<keyword evidence="2 3" id="KW-0449">Lipoprotein</keyword>
<keyword evidence="2" id="KW-0812">Transmembrane</keyword>
<evidence type="ECO:0000256" key="2">
    <source>
        <dbReference type="RuleBase" id="RU362097"/>
    </source>
</evidence>
<proteinExistence type="inferred from homology"/>
<accession>A0A1T4PPY6</accession>
<dbReference type="Gene3D" id="2.20.200.10">
    <property type="entry name" value="Outer membrane efflux proteins (OEP)"/>
    <property type="match status" value="1"/>
</dbReference>
<dbReference type="Pfam" id="PF02321">
    <property type="entry name" value="OEP"/>
    <property type="match status" value="2"/>
</dbReference>
<evidence type="ECO:0000313" key="3">
    <source>
        <dbReference type="EMBL" id="SJZ93479.1"/>
    </source>
</evidence>
<keyword evidence="2" id="KW-0564">Palmitate</keyword>